<organism evidence="5 6">
    <name type="scientific">Desulfocucumis palustris</name>
    <dbReference type="NCBI Taxonomy" id="1898651"/>
    <lineage>
        <taxon>Bacteria</taxon>
        <taxon>Bacillati</taxon>
        <taxon>Bacillota</taxon>
        <taxon>Clostridia</taxon>
        <taxon>Eubacteriales</taxon>
        <taxon>Desulfocucumaceae</taxon>
        <taxon>Desulfocucumis</taxon>
    </lineage>
</organism>
<name>A0A2L2XCQ5_9FIRM</name>
<evidence type="ECO:0000256" key="1">
    <source>
        <dbReference type="ARBA" id="ARBA00001938"/>
    </source>
</evidence>
<reference evidence="6" key="1">
    <citation type="submission" date="2018-02" db="EMBL/GenBank/DDBJ databases">
        <title>Genome sequence of Desulfocucumis palustris strain NAW-5.</title>
        <authorList>
            <person name="Watanabe M."/>
            <person name="Kojima H."/>
            <person name="Fukui M."/>
        </authorList>
    </citation>
    <scope>NUCLEOTIDE SEQUENCE [LARGE SCALE GENOMIC DNA]</scope>
    <source>
        <strain evidence="6">NAW-5</strain>
    </source>
</reference>
<dbReference type="AlphaFoldDB" id="A0A2L2XCQ5"/>
<dbReference type="SUPFAM" id="SSF52777">
    <property type="entry name" value="CoA-dependent acyltransferases"/>
    <property type="match status" value="1"/>
</dbReference>
<dbReference type="GO" id="GO:0016407">
    <property type="term" value="F:acetyltransferase activity"/>
    <property type="evidence" value="ECO:0007669"/>
    <property type="project" value="TreeGrafter"/>
</dbReference>
<dbReference type="OrthoDB" id="9805770at2"/>
<dbReference type="GO" id="GO:0031405">
    <property type="term" value="F:lipoic acid binding"/>
    <property type="evidence" value="ECO:0007669"/>
    <property type="project" value="TreeGrafter"/>
</dbReference>
<dbReference type="GO" id="GO:0005737">
    <property type="term" value="C:cytoplasm"/>
    <property type="evidence" value="ECO:0007669"/>
    <property type="project" value="TreeGrafter"/>
</dbReference>
<evidence type="ECO:0000256" key="3">
    <source>
        <dbReference type="ARBA" id="ARBA00023315"/>
    </source>
</evidence>
<dbReference type="Pfam" id="PF00198">
    <property type="entry name" value="2-oxoacid_dh"/>
    <property type="match status" value="2"/>
</dbReference>
<keyword evidence="2 5" id="KW-0808">Transferase</keyword>
<evidence type="ECO:0000259" key="4">
    <source>
        <dbReference type="Pfam" id="PF00198"/>
    </source>
</evidence>
<dbReference type="PANTHER" id="PTHR43178">
    <property type="entry name" value="DIHYDROLIPOAMIDE ACETYLTRANSFERASE COMPONENT OF PYRUVATE DEHYDROGENASE COMPLEX"/>
    <property type="match status" value="1"/>
</dbReference>
<feature type="domain" description="2-oxoacid dehydrogenase acyltransferase catalytic" evidence="4">
    <location>
        <begin position="185"/>
        <end position="263"/>
    </location>
</feature>
<keyword evidence="6" id="KW-1185">Reference proteome</keyword>
<dbReference type="Proteomes" id="UP000239549">
    <property type="component" value="Unassembled WGS sequence"/>
</dbReference>
<accession>A0A2L2XCQ5</accession>
<dbReference type="RefSeq" id="WP_104372226.1">
    <property type="nucleotide sequence ID" value="NZ_BFAV01000124.1"/>
</dbReference>
<proteinExistence type="predicted"/>
<evidence type="ECO:0000313" key="6">
    <source>
        <dbReference type="Proteomes" id="UP000239549"/>
    </source>
</evidence>
<dbReference type="InterPro" id="IPR050743">
    <property type="entry name" value="2-oxoacid_DH_E2_comp"/>
</dbReference>
<evidence type="ECO:0000256" key="2">
    <source>
        <dbReference type="ARBA" id="ARBA00022679"/>
    </source>
</evidence>
<dbReference type="EMBL" id="BFAV01000124">
    <property type="protein sequence ID" value="GBF33902.1"/>
    <property type="molecule type" value="Genomic_DNA"/>
</dbReference>
<protein>
    <submittedName>
        <fullName evidence="5">Dihydrolipoamide succinyltransferase</fullName>
    </submittedName>
</protein>
<dbReference type="Gene3D" id="3.30.559.10">
    <property type="entry name" value="Chloramphenicol acetyltransferase-like domain"/>
    <property type="match status" value="1"/>
</dbReference>
<feature type="domain" description="2-oxoacid dehydrogenase acyltransferase catalytic" evidence="4">
    <location>
        <begin position="36"/>
        <end position="134"/>
    </location>
</feature>
<gene>
    <name evidence="5" type="ORF">DCCM_3013</name>
</gene>
<sequence>MKNVGEYRIEEFPTSRIATIDIGAAGLKKHHIKALIELDVTEPRRLLRDKKKLSEKITFNSWLIKCISHAVEEFKEIHGIRKGKRKVVIFDDIDISIVIEREVDGKKVPLPYVIRRTNEKSISEISDEIKNGQKQSINDEEDYVLGQEKKNKVLMKIYYYLPGFLRSFIWKSIIKNPLLTKQNMGTVMITSVGMVGKINGWVIPVSVHPLCFAIGSIVKKPGIVNDKIEIREYLYITVLVDHDVVDGAPAVRALSKLTKFVENGYGLS</sequence>
<dbReference type="InterPro" id="IPR001078">
    <property type="entry name" value="2-oxoacid_DH_actylTfrase"/>
</dbReference>
<evidence type="ECO:0000313" key="5">
    <source>
        <dbReference type="EMBL" id="GBF33902.1"/>
    </source>
</evidence>
<keyword evidence="3" id="KW-0012">Acyltransferase</keyword>
<dbReference type="PANTHER" id="PTHR43178:SF5">
    <property type="entry name" value="LIPOAMIDE ACYLTRANSFERASE COMPONENT OF BRANCHED-CHAIN ALPHA-KETO ACID DEHYDROGENASE COMPLEX, MITOCHONDRIAL"/>
    <property type="match status" value="1"/>
</dbReference>
<comment type="cofactor">
    <cofactor evidence="1">
        <name>(R)-lipoate</name>
        <dbReference type="ChEBI" id="CHEBI:83088"/>
    </cofactor>
</comment>
<dbReference type="InterPro" id="IPR023213">
    <property type="entry name" value="CAT-like_dom_sf"/>
</dbReference>
<comment type="caution">
    <text evidence="5">The sequence shown here is derived from an EMBL/GenBank/DDBJ whole genome shotgun (WGS) entry which is preliminary data.</text>
</comment>